<feature type="region of interest" description="Disordered" evidence="1">
    <location>
        <begin position="1"/>
        <end position="31"/>
    </location>
</feature>
<accession>A0A565C6U9</accession>
<gene>
    <name evidence="2" type="ORF">ANE_LOCUS19837</name>
</gene>
<sequence>MEEGRCSLDRTSQSVQGQRGHLTWKKSGREDPTSDIALVSCNTSQYICIFKHREMERGCNIVRKKKKSKGVIKGPDGRLYLAIFAILKVKMYRVSWN</sequence>
<dbReference type="Proteomes" id="UP000489600">
    <property type="component" value="Unassembled WGS sequence"/>
</dbReference>
<dbReference type="AlphaFoldDB" id="A0A565C6U9"/>
<reference evidence="2" key="1">
    <citation type="submission" date="2019-07" db="EMBL/GenBank/DDBJ databases">
        <authorList>
            <person name="Dittberner H."/>
        </authorList>
    </citation>
    <scope>NUCLEOTIDE SEQUENCE [LARGE SCALE GENOMIC DNA]</scope>
</reference>
<proteinExistence type="predicted"/>
<evidence type="ECO:0000256" key="1">
    <source>
        <dbReference type="SAM" id="MobiDB-lite"/>
    </source>
</evidence>
<comment type="caution">
    <text evidence="2">The sequence shown here is derived from an EMBL/GenBank/DDBJ whole genome shotgun (WGS) entry which is preliminary data.</text>
</comment>
<evidence type="ECO:0000313" key="2">
    <source>
        <dbReference type="EMBL" id="VVB09393.1"/>
    </source>
</evidence>
<protein>
    <submittedName>
        <fullName evidence="2">Uncharacterized protein</fullName>
    </submittedName>
</protein>
<name>A0A565C6U9_9BRAS</name>
<dbReference type="EMBL" id="CABITT030000006">
    <property type="protein sequence ID" value="VVB09393.1"/>
    <property type="molecule type" value="Genomic_DNA"/>
</dbReference>
<organism evidence="2 3">
    <name type="scientific">Arabis nemorensis</name>
    <dbReference type="NCBI Taxonomy" id="586526"/>
    <lineage>
        <taxon>Eukaryota</taxon>
        <taxon>Viridiplantae</taxon>
        <taxon>Streptophyta</taxon>
        <taxon>Embryophyta</taxon>
        <taxon>Tracheophyta</taxon>
        <taxon>Spermatophyta</taxon>
        <taxon>Magnoliopsida</taxon>
        <taxon>eudicotyledons</taxon>
        <taxon>Gunneridae</taxon>
        <taxon>Pentapetalae</taxon>
        <taxon>rosids</taxon>
        <taxon>malvids</taxon>
        <taxon>Brassicales</taxon>
        <taxon>Brassicaceae</taxon>
        <taxon>Arabideae</taxon>
        <taxon>Arabis</taxon>
    </lineage>
</organism>
<keyword evidence="3" id="KW-1185">Reference proteome</keyword>
<evidence type="ECO:0000313" key="3">
    <source>
        <dbReference type="Proteomes" id="UP000489600"/>
    </source>
</evidence>